<evidence type="ECO:0000256" key="3">
    <source>
        <dbReference type="ARBA" id="ARBA00016296"/>
    </source>
</evidence>
<organism evidence="10 11">
    <name type="scientific">Catenaria anguillulae PL171</name>
    <dbReference type="NCBI Taxonomy" id="765915"/>
    <lineage>
        <taxon>Eukaryota</taxon>
        <taxon>Fungi</taxon>
        <taxon>Fungi incertae sedis</taxon>
        <taxon>Blastocladiomycota</taxon>
        <taxon>Blastocladiomycetes</taxon>
        <taxon>Blastocladiales</taxon>
        <taxon>Catenariaceae</taxon>
        <taxon>Catenaria</taxon>
    </lineage>
</organism>
<feature type="domain" description="Guanylate kinase-like" evidence="9">
    <location>
        <begin position="25"/>
        <end position="207"/>
    </location>
</feature>
<dbReference type="NCBIfam" id="TIGR03263">
    <property type="entry name" value="guanyl_kin"/>
    <property type="match status" value="1"/>
</dbReference>
<proteinExistence type="inferred from homology"/>
<keyword evidence="7" id="KW-0067">ATP-binding</keyword>
<dbReference type="EC" id="2.7.4.8" evidence="2"/>
<dbReference type="InterPro" id="IPR017665">
    <property type="entry name" value="Guanylate_kinase"/>
</dbReference>
<keyword evidence="10" id="KW-0378">Hydrolase</keyword>
<evidence type="ECO:0000256" key="7">
    <source>
        <dbReference type="ARBA" id="ARBA00022840"/>
    </source>
</evidence>
<comment type="caution">
    <text evidence="10">The sequence shown here is derived from an EMBL/GenBank/DDBJ whole genome shotgun (WGS) entry which is preliminary data.</text>
</comment>
<keyword evidence="5" id="KW-0547">Nucleotide-binding</keyword>
<dbReference type="InterPro" id="IPR008145">
    <property type="entry name" value="GK/Ca_channel_bsu"/>
</dbReference>
<dbReference type="InterPro" id="IPR020590">
    <property type="entry name" value="Guanylate_kinase_CS"/>
</dbReference>
<gene>
    <name evidence="10" type="ORF">BCR44DRAFT_117652</name>
</gene>
<protein>
    <recommendedName>
        <fullName evidence="3">Guanylate kinase</fullName>
        <ecNumber evidence="2">2.7.4.8</ecNumber>
    </recommendedName>
    <alternativeName>
        <fullName evidence="8">GMP kinase</fullName>
    </alternativeName>
</protein>
<dbReference type="PANTHER" id="PTHR23117:SF13">
    <property type="entry name" value="GUANYLATE KINASE"/>
    <property type="match status" value="1"/>
</dbReference>
<dbReference type="OrthoDB" id="6334211at2759"/>
<evidence type="ECO:0000313" key="10">
    <source>
        <dbReference type="EMBL" id="ORZ32898.1"/>
    </source>
</evidence>
<evidence type="ECO:0000259" key="9">
    <source>
        <dbReference type="PROSITE" id="PS50052"/>
    </source>
</evidence>
<keyword evidence="6" id="KW-0418">Kinase</keyword>
<accession>A0A1Y2HE84</accession>
<dbReference type="GO" id="GO:0005524">
    <property type="term" value="F:ATP binding"/>
    <property type="evidence" value="ECO:0007669"/>
    <property type="project" value="UniProtKB-KW"/>
</dbReference>
<dbReference type="PANTHER" id="PTHR23117">
    <property type="entry name" value="GUANYLATE KINASE-RELATED"/>
    <property type="match status" value="1"/>
</dbReference>
<dbReference type="Gene3D" id="3.40.50.300">
    <property type="entry name" value="P-loop containing nucleotide triphosphate hydrolases"/>
    <property type="match status" value="1"/>
</dbReference>
<sequence length="212" mass="23335">MCPAATMSTSATASAPAAAIARDNSRPLVLSGPSGSGKSTLLTRLFKEFPNAFGFSVSHTSRSPRPGEVNGVNYNFVTRSEFEALIQQGAFIEHAEFAKNLYGTSVQGVKQVVDQGRVCVLDIDMQGVKLIKKTSLRPWFIFIQPPSMTALEARLRGRGTEKEEAIADRLETARAELEYAQQPGAHDLVLVNDNLDETYKRLVAWIQERYTI</sequence>
<evidence type="ECO:0000256" key="1">
    <source>
        <dbReference type="ARBA" id="ARBA00005790"/>
    </source>
</evidence>
<dbReference type="PROSITE" id="PS50052">
    <property type="entry name" value="GUANYLATE_KINASE_2"/>
    <property type="match status" value="1"/>
</dbReference>
<dbReference type="FunFam" id="3.40.50.300:FF:000776">
    <property type="entry name" value="Guanylate kinase 2"/>
    <property type="match status" value="1"/>
</dbReference>
<reference evidence="10 11" key="1">
    <citation type="submission" date="2016-07" db="EMBL/GenBank/DDBJ databases">
        <title>Pervasive Adenine N6-methylation of Active Genes in Fungi.</title>
        <authorList>
            <consortium name="DOE Joint Genome Institute"/>
            <person name="Mondo S.J."/>
            <person name="Dannebaum R.O."/>
            <person name="Kuo R.C."/>
            <person name="Labutti K."/>
            <person name="Haridas S."/>
            <person name="Kuo A."/>
            <person name="Salamov A."/>
            <person name="Ahrendt S.R."/>
            <person name="Lipzen A."/>
            <person name="Sullivan W."/>
            <person name="Andreopoulos W.B."/>
            <person name="Clum A."/>
            <person name="Lindquist E."/>
            <person name="Daum C."/>
            <person name="Ramamoorthy G.K."/>
            <person name="Gryganskyi A."/>
            <person name="Culley D."/>
            <person name="Magnuson J.K."/>
            <person name="James T.Y."/>
            <person name="O'Malley M.A."/>
            <person name="Stajich J.E."/>
            <person name="Spatafora J.W."/>
            <person name="Visel A."/>
            <person name="Grigoriev I.V."/>
        </authorList>
    </citation>
    <scope>NUCLEOTIDE SEQUENCE [LARGE SCALE GENOMIC DNA]</scope>
    <source>
        <strain evidence="10 11">PL171</strain>
    </source>
</reference>
<dbReference type="GO" id="GO:0005829">
    <property type="term" value="C:cytosol"/>
    <property type="evidence" value="ECO:0007669"/>
    <property type="project" value="TreeGrafter"/>
</dbReference>
<dbReference type="Proteomes" id="UP000193411">
    <property type="component" value="Unassembled WGS sequence"/>
</dbReference>
<dbReference type="PROSITE" id="PS00856">
    <property type="entry name" value="GUANYLATE_KINASE_1"/>
    <property type="match status" value="1"/>
</dbReference>
<keyword evidence="4" id="KW-0808">Transferase</keyword>
<dbReference type="SUPFAM" id="SSF52540">
    <property type="entry name" value="P-loop containing nucleoside triphosphate hydrolases"/>
    <property type="match status" value="1"/>
</dbReference>
<dbReference type="GO" id="GO:0016787">
    <property type="term" value="F:hydrolase activity"/>
    <property type="evidence" value="ECO:0007669"/>
    <property type="project" value="UniProtKB-KW"/>
</dbReference>
<evidence type="ECO:0000256" key="4">
    <source>
        <dbReference type="ARBA" id="ARBA00022679"/>
    </source>
</evidence>
<dbReference type="SMART" id="SM00072">
    <property type="entry name" value="GuKc"/>
    <property type="match status" value="1"/>
</dbReference>
<evidence type="ECO:0000313" key="11">
    <source>
        <dbReference type="Proteomes" id="UP000193411"/>
    </source>
</evidence>
<evidence type="ECO:0000256" key="5">
    <source>
        <dbReference type="ARBA" id="ARBA00022741"/>
    </source>
</evidence>
<dbReference type="InterPro" id="IPR008144">
    <property type="entry name" value="Guanylate_kin-like_dom"/>
</dbReference>
<keyword evidence="11" id="KW-1185">Reference proteome</keyword>
<dbReference type="GO" id="GO:0004385">
    <property type="term" value="F:GMP kinase activity"/>
    <property type="evidence" value="ECO:0007669"/>
    <property type="project" value="UniProtKB-EC"/>
</dbReference>
<dbReference type="Pfam" id="PF00625">
    <property type="entry name" value="Guanylate_kin"/>
    <property type="match status" value="1"/>
</dbReference>
<dbReference type="STRING" id="765915.A0A1Y2HE84"/>
<evidence type="ECO:0000256" key="2">
    <source>
        <dbReference type="ARBA" id="ARBA00012961"/>
    </source>
</evidence>
<dbReference type="InterPro" id="IPR027417">
    <property type="entry name" value="P-loop_NTPase"/>
</dbReference>
<name>A0A1Y2HE84_9FUNG</name>
<dbReference type="AlphaFoldDB" id="A0A1Y2HE84"/>
<evidence type="ECO:0000256" key="8">
    <source>
        <dbReference type="ARBA" id="ARBA00030128"/>
    </source>
</evidence>
<comment type="similarity">
    <text evidence="1">Belongs to the guanylate kinase family.</text>
</comment>
<dbReference type="EMBL" id="MCFL01000040">
    <property type="protein sequence ID" value="ORZ32898.1"/>
    <property type="molecule type" value="Genomic_DNA"/>
</dbReference>
<dbReference type="CDD" id="cd00071">
    <property type="entry name" value="GMPK"/>
    <property type="match status" value="1"/>
</dbReference>
<evidence type="ECO:0000256" key="6">
    <source>
        <dbReference type="ARBA" id="ARBA00022777"/>
    </source>
</evidence>